<proteinExistence type="inferred from homology"/>
<organism evidence="6 7">
    <name type="scientific">Sphagnum troendelagicum</name>
    <dbReference type="NCBI Taxonomy" id="128251"/>
    <lineage>
        <taxon>Eukaryota</taxon>
        <taxon>Viridiplantae</taxon>
        <taxon>Streptophyta</taxon>
        <taxon>Embryophyta</taxon>
        <taxon>Bryophyta</taxon>
        <taxon>Sphagnophytina</taxon>
        <taxon>Sphagnopsida</taxon>
        <taxon>Sphagnales</taxon>
        <taxon>Sphagnaceae</taxon>
        <taxon>Sphagnum</taxon>
    </lineage>
</organism>
<keyword evidence="7" id="KW-1185">Reference proteome</keyword>
<dbReference type="PANTHER" id="PTHR33405:SF20">
    <property type="entry name" value="PROTEIN FLX-LIKE 3"/>
    <property type="match status" value="1"/>
</dbReference>
<evidence type="ECO:0000256" key="1">
    <source>
        <dbReference type="ARBA" id="ARBA00005405"/>
    </source>
</evidence>
<dbReference type="PANTHER" id="PTHR33405">
    <property type="entry name" value="PROTEIN FLX-LIKE 2"/>
    <property type="match status" value="1"/>
</dbReference>
<dbReference type="EMBL" id="OZ019899">
    <property type="protein sequence ID" value="CAK9231977.1"/>
    <property type="molecule type" value="Genomic_DNA"/>
</dbReference>
<evidence type="ECO:0000256" key="4">
    <source>
        <dbReference type="ARBA" id="ARBA00023089"/>
    </source>
</evidence>
<keyword evidence="3 5" id="KW-0175">Coiled coil</keyword>
<feature type="coiled-coil region" evidence="5">
    <location>
        <begin position="66"/>
        <end position="107"/>
    </location>
</feature>
<evidence type="ECO:0000256" key="3">
    <source>
        <dbReference type="ARBA" id="ARBA00023054"/>
    </source>
</evidence>
<sequence>MSNRNRMPVPQQVLNARSAPQNGLNGLRPLPYGQLMRPPMVGAPPVLSGPPPGMLEQKISTQHNEIQRLLTENQRLAATHVALRQELAAAQQEVQRLQALAAGIQGEKDAQMRSLLDKTAKLEADLRANEPLKAELHQARTDCQKMHVHSQELAQQLRTSSQDLQRARVEAQQVPSMRAELDTLRQELQRARAAFELEKKVNAEQLEQRQSMEKNLVSMARDLEKLRAEQTNAENRARVHNSGVALYNGGYPVQDVTYATMPQQVYGDGYSMHPQMLYTLENGVPYAAAPAPTWAPNNVQRHLGMPHVRR</sequence>
<evidence type="ECO:0000313" key="7">
    <source>
        <dbReference type="Proteomes" id="UP001497512"/>
    </source>
</evidence>
<dbReference type="InterPro" id="IPR040353">
    <property type="entry name" value="FLX/FLX-like"/>
</dbReference>
<keyword evidence="4" id="KW-0287">Flowering</keyword>
<gene>
    <name evidence="6" type="ORF">CSSPTR1EN2_LOCUS21027</name>
</gene>
<feature type="coiled-coil region" evidence="5">
    <location>
        <begin position="150"/>
        <end position="236"/>
    </location>
</feature>
<accession>A0ABP0UZ66</accession>
<evidence type="ECO:0000256" key="5">
    <source>
        <dbReference type="SAM" id="Coils"/>
    </source>
</evidence>
<evidence type="ECO:0000256" key="2">
    <source>
        <dbReference type="ARBA" id="ARBA00022473"/>
    </source>
</evidence>
<keyword evidence="2" id="KW-0217">Developmental protein</keyword>
<comment type="similarity">
    <text evidence="1">Belongs to the FLX family.</text>
</comment>
<protein>
    <submittedName>
        <fullName evidence="6">Uncharacterized protein</fullName>
    </submittedName>
</protein>
<dbReference type="Proteomes" id="UP001497512">
    <property type="component" value="Chromosome 7"/>
</dbReference>
<reference evidence="6" key="1">
    <citation type="submission" date="2024-02" db="EMBL/GenBank/DDBJ databases">
        <authorList>
            <consortium name="ELIXIR-Norway"/>
            <consortium name="Elixir Norway"/>
        </authorList>
    </citation>
    <scope>NUCLEOTIDE SEQUENCE</scope>
</reference>
<evidence type="ECO:0000313" key="6">
    <source>
        <dbReference type="EMBL" id="CAK9231977.1"/>
    </source>
</evidence>
<name>A0ABP0UZ66_9BRYO</name>